<dbReference type="SUPFAM" id="SSF55681">
    <property type="entry name" value="Class II aaRS and biotin synthetases"/>
    <property type="match status" value="1"/>
</dbReference>
<dbReference type="PANTHER" id="PTHR11777:SF9">
    <property type="entry name" value="ALANINE--TRNA LIGASE, CYTOPLASMIC"/>
    <property type="match status" value="1"/>
</dbReference>
<evidence type="ECO:0000256" key="9">
    <source>
        <dbReference type="ARBA" id="ARBA00022917"/>
    </source>
</evidence>
<dbReference type="InterPro" id="IPR018163">
    <property type="entry name" value="Thr/Ala-tRNA-synth_IIc_edit"/>
</dbReference>
<dbReference type="Pfam" id="PF07973">
    <property type="entry name" value="tRNA_SAD"/>
    <property type="match status" value="1"/>
</dbReference>
<proteinExistence type="inferred from homology"/>
<dbReference type="EC" id="6.1.1.7" evidence="12"/>
<dbReference type="SUPFAM" id="SSF55186">
    <property type="entry name" value="ThrRS/AlaRS common domain"/>
    <property type="match status" value="1"/>
</dbReference>
<keyword evidence="8 12" id="KW-0694">RNA-binding</keyword>
<keyword evidence="3 12" id="KW-0436">Ligase</keyword>
<dbReference type="PANTHER" id="PTHR11777">
    <property type="entry name" value="ALANYL-TRNA SYNTHETASE"/>
    <property type="match status" value="1"/>
</dbReference>
<keyword evidence="7 12" id="KW-0067">ATP-binding</keyword>
<keyword evidence="12" id="KW-0496">Mitochondrion</keyword>
<dbReference type="OrthoDB" id="2423964at2759"/>
<protein>
    <recommendedName>
        <fullName evidence="12">Alanine--tRNA ligase</fullName>
        <ecNumber evidence="12">6.1.1.7</ecNumber>
    </recommendedName>
    <alternativeName>
        <fullName evidence="12">Alanyl-tRNA synthetase</fullName>
        <shortName evidence="12">AlaRS</shortName>
    </alternativeName>
</protein>
<feature type="binding site" evidence="12">
    <location>
        <position position="610"/>
    </location>
    <ligand>
        <name>Zn(2+)</name>
        <dbReference type="ChEBI" id="CHEBI:29105"/>
    </ligand>
</feature>
<dbReference type="InterPro" id="IPR018162">
    <property type="entry name" value="Ala-tRNA-ligase_IIc_anticod-bd"/>
</dbReference>
<keyword evidence="4 12" id="KW-0479">Metal-binding</keyword>
<feature type="binding site" evidence="12">
    <location>
        <position position="731"/>
    </location>
    <ligand>
        <name>Zn(2+)</name>
        <dbReference type="ChEBI" id="CHEBI:29105"/>
    </ligand>
</feature>
<dbReference type="InterPro" id="IPR018165">
    <property type="entry name" value="Ala-tRNA-synth_IIc_core"/>
</dbReference>
<comment type="cofactor">
    <cofactor evidence="12">
        <name>Zn(2+)</name>
        <dbReference type="ChEBI" id="CHEBI:29105"/>
    </cofactor>
    <text evidence="12">Binds 1 zinc ion per subunit.</text>
</comment>
<dbReference type="FunFam" id="3.30.980.10:FF:000004">
    <property type="entry name" value="Alanine--tRNA ligase, cytoplasmic"/>
    <property type="match status" value="1"/>
</dbReference>
<dbReference type="InterPro" id="IPR050058">
    <property type="entry name" value="Ala-tRNA_ligase"/>
</dbReference>
<dbReference type="GO" id="GO:0000049">
    <property type="term" value="F:tRNA binding"/>
    <property type="evidence" value="ECO:0007669"/>
    <property type="project" value="UniProtKB-KW"/>
</dbReference>
<name>A0A177EIT3_9MICR</name>
<dbReference type="InterPro" id="IPR023033">
    <property type="entry name" value="Ala_tRNA_ligase_euk/bac"/>
</dbReference>
<keyword evidence="5 12" id="KW-0547">Nucleotide-binding</keyword>
<dbReference type="STRING" id="1805483.A0A177EIT3"/>
<evidence type="ECO:0000256" key="11">
    <source>
        <dbReference type="ARBA" id="ARBA00048300"/>
    </source>
</evidence>
<comment type="function">
    <text evidence="12">Catalyzes the attachment of alanine to tRNA(Ala) in a two-step reaction: alanine is first activated by ATP to form Ala-AMP and then transferred to the acceptor end of tRNA(Ala). Also edits incorrectly charged tRNA(Ala) via its editing domain.</text>
</comment>
<dbReference type="SUPFAM" id="SSF101353">
    <property type="entry name" value="Putative anticodon-binding domain of alanyl-tRNA synthetase (AlaRS)"/>
    <property type="match status" value="1"/>
</dbReference>
<comment type="domain">
    <text evidence="12">Consists of three domains; the N-terminal catalytic domain, the editing domain and the C-terminal C-Ala domain. The editing domain removes incorrectly charged amino acids, while the C-Ala domain, along with tRNA(Ala), serves as a bridge to cooperatively bring together the editing and aminoacylation centers thus stimulating deacylation of misacylated tRNAs.</text>
</comment>
<dbReference type="GO" id="GO:0070143">
    <property type="term" value="P:mitochondrial alanyl-tRNA aminoacylation"/>
    <property type="evidence" value="ECO:0007669"/>
    <property type="project" value="UniProtKB-UniRule"/>
</dbReference>
<keyword evidence="10 12" id="KW-0030">Aminoacyl-tRNA synthetase</keyword>
<sequence length="943" mass="105108">MWTAEQLRKEFVEFFEKNKHTHWKSSSVLPDDTSLLFTNSGMVQFKKKFLDLAQKETVYGQLTRACNYQKCIRAGGKHNDLDDVGKDTYHHTFFEMLGNWSFGDYFKEEAIAMAWTFLTEVLGLEGERLYVSYFEGDASQNLPEDSETKELWGKSVPQNRILPFGAKENFWEMGNTGPCGPCTEIHYDRVGGRDASALVNQDDPDVIEIWNVVFIQYNREEDQSLSVLPKKHVDTGMGLERVLSILEDKRSNYATEVFQDLFAKIEAEMGVPAYGDTLTSKVDTAYRVIADHSRTLAIALMDGILPTHDGRGYVIRRILRRALGFQYLHMKKTPGLLPELVRMSFERFSQVYATDAKIERAVEIVTEEEAQFTKTLSKGLQILTGQIEHLKSTSQKTLSGENTFILYDRYGFPIDLTAAVCEQEGIQVDSQGFQEEQKKAKLLSKGAGKQGDTLFLTVHDLFALDKATGCTPTEDCHKYTGGGVSSRVIGIKVPGELIDTEMAKSGQVWGGEECGIVLEKTSFYGEAGGQEGDHGRIILLPENPEKTGTNPLDLSGLTVAPASFTVSETKKSGMYVLHQGQLHGKLLPFGQCAVDMERRRKLAIAHTSTHILNFALVNALPGDSEPRQCGSLVSECKLRFDFAWPRALTPKEIDAVERQMNDLVAKKEAVVVKHLPYAQALGIPGLRHMKDEEYPETVRVVQVGERVLEIEPETNPETKPETKPEHSVELCGGTHVTSTAQIERIRIVSESGIARGVRRIVAFCEKEAKTAEEKAEALLGTPLTDTSSLNEARALFDSLELPLAETIQIREKLEAFQKDLTRERREHFEKELERLKKTASETEGFILFESLVCQDLASSLVNKMIAPLVQHLEKTQREGAILYYAPDTTLVYGALPNATETIKNILSGSPDLKVGGKGSKAMGNTTAARDVVHLAFKKYLAGL</sequence>
<dbReference type="InterPro" id="IPR009000">
    <property type="entry name" value="Transl_B-barrel_sf"/>
</dbReference>
<organism evidence="14 15">
    <name type="scientific">Nematocida displodere</name>
    <dbReference type="NCBI Taxonomy" id="1805483"/>
    <lineage>
        <taxon>Eukaryota</taxon>
        <taxon>Fungi</taxon>
        <taxon>Fungi incertae sedis</taxon>
        <taxon>Microsporidia</taxon>
        <taxon>Nematocida</taxon>
    </lineage>
</organism>
<comment type="subunit">
    <text evidence="12">Monomer.</text>
</comment>
<comment type="caution">
    <text evidence="14">The sequence shown here is derived from an EMBL/GenBank/DDBJ whole genome shotgun (WGS) entry which is preliminary data.</text>
</comment>
<feature type="domain" description="Alanyl-transfer RNA synthetases family profile" evidence="13">
    <location>
        <begin position="2"/>
        <end position="774"/>
    </location>
</feature>
<dbReference type="GO" id="GO:0002161">
    <property type="term" value="F:aminoacyl-tRNA deacylase activity"/>
    <property type="evidence" value="ECO:0007669"/>
    <property type="project" value="TreeGrafter"/>
</dbReference>
<evidence type="ECO:0000313" key="14">
    <source>
        <dbReference type="EMBL" id="OAG31788.1"/>
    </source>
</evidence>
<dbReference type="SUPFAM" id="SSF50447">
    <property type="entry name" value="Translation proteins"/>
    <property type="match status" value="1"/>
</dbReference>
<evidence type="ECO:0000256" key="2">
    <source>
        <dbReference type="ARBA" id="ARBA00022555"/>
    </source>
</evidence>
<dbReference type="GO" id="GO:0005739">
    <property type="term" value="C:mitochondrion"/>
    <property type="evidence" value="ECO:0007669"/>
    <property type="project" value="UniProtKB-SubCell"/>
</dbReference>
<keyword evidence="15" id="KW-1185">Reference proteome</keyword>
<dbReference type="FunFam" id="3.30.930.10:FF:000011">
    <property type="entry name" value="Alanine--tRNA ligase, cytoplasmic"/>
    <property type="match status" value="1"/>
</dbReference>
<evidence type="ECO:0000256" key="8">
    <source>
        <dbReference type="ARBA" id="ARBA00022884"/>
    </source>
</evidence>
<evidence type="ECO:0000256" key="10">
    <source>
        <dbReference type="ARBA" id="ARBA00023146"/>
    </source>
</evidence>
<evidence type="ECO:0000313" key="15">
    <source>
        <dbReference type="Proteomes" id="UP000185944"/>
    </source>
</evidence>
<dbReference type="Gene3D" id="3.30.930.10">
    <property type="entry name" value="Bira Bifunctional Protein, Domain 2"/>
    <property type="match status" value="1"/>
</dbReference>
<keyword evidence="9 12" id="KW-0648">Protein biosynthesis</keyword>
<comment type="similarity">
    <text evidence="1">Belongs to the class-II aminoacyl-tRNA synthetase family. Alax-L subfamily.</text>
</comment>
<evidence type="ECO:0000256" key="5">
    <source>
        <dbReference type="ARBA" id="ARBA00022741"/>
    </source>
</evidence>
<dbReference type="VEuPathDB" id="MicrosporidiaDB:NEDG_00263"/>
<feature type="binding site" evidence="12">
    <location>
        <position position="606"/>
    </location>
    <ligand>
        <name>Zn(2+)</name>
        <dbReference type="ChEBI" id="CHEBI:29105"/>
    </ligand>
</feature>
<keyword evidence="12" id="KW-0963">Cytoplasm</keyword>
<evidence type="ECO:0000259" key="13">
    <source>
        <dbReference type="PROSITE" id="PS50860"/>
    </source>
</evidence>
<dbReference type="PROSITE" id="PS50860">
    <property type="entry name" value="AA_TRNA_LIGASE_II_ALA"/>
    <property type="match status" value="1"/>
</dbReference>
<evidence type="ECO:0000256" key="1">
    <source>
        <dbReference type="ARBA" id="ARBA00008429"/>
    </source>
</evidence>
<dbReference type="AlphaFoldDB" id="A0A177EIT3"/>
<dbReference type="GO" id="GO:0008270">
    <property type="term" value="F:zinc ion binding"/>
    <property type="evidence" value="ECO:0007669"/>
    <property type="project" value="UniProtKB-UniRule"/>
</dbReference>
<dbReference type="Gene3D" id="3.30.980.10">
    <property type="entry name" value="Threonyl-trna Synthetase, Chain A, domain 2"/>
    <property type="match status" value="1"/>
</dbReference>
<dbReference type="HAMAP" id="MF_00036_B">
    <property type="entry name" value="Ala_tRNA_synth_B"/>
    <property type="match status" value="1"/>
</dbReference>
<evidence type="ECO:0000256" key="3">
    <source>
        <dbReference type="ARBA" id="ARBA00022598"/>
    </source>
</evidence>
<comment type="catalytic activity">
    <reaction evidence="11 12">
        <text>tRNA(Ala) + L-alanine + ATP = L-alanyl-tRNA(Ala) + AMP + diphosphate</text>
        <dbReference type="Rhea" id="RHEA:12540"/>
        <dbReference type="Rhea" id="RHEA-COMP:9657"/>
        <dbReference type="Rhea" id="RHEA-COMP:9923"/>
        <dbReference type="ChEBI" id="CHEBI:30616"/>
        <dbReference type="ChEBI" id="CHEBI:33019"/>
        <dbReference type="ChEBI" id="CHEBI:57972"/>
        <dbReference type="ChEBI" id="CHEBI:78442"/>
        <dbReference type="ChEBI" id="CHEBI:78497"/>
        <dbReference type="ChEBI" id="CHEBI:456215"/>
        <dbReference type="EC" id="6.1.1.7"/>
    </reaction>
</comment>
<dbReference type="Gene3D" id="2.40.30.130">
    <property type="match status" value="1"/>
</dbReference>
<gene>
    <name evidence="12" type="primary">ALA1</name>
    <name evidence="14" type="ORF">NEDG_00263</name>
</gene>
<dbReference type="InterPro" id="IPR002318">
    <property type="entry name" value="Ala-tRNA-lgiase_IIc"/>
</dbReference>
<dbReference type="GO" id="GO:0005524">
    <property type="term" value="F:ATP binding"/>
    <property type="evidence" value="ECO:0007669"/>
    <property type="project" value="UniProtKB-UniRule"/>
</dbReference>
<dbReference type="PRINTS" id="PR00980">
    <property type="entry name" value="TRNASYNTHALA"/>
</dbReference>
<comment type="subcellular location">
    <subcellularLocation>
        <location evidence="12">Mitochondrion</location>
    </subcellularLocation>
    <subcellularLocation>
        <location evidence="12">Cytoplasm</location>
    </subcellularLocation>
</comment>
<dbReference type="Proteomes" id="UP000185944">
    <property type="component" value="Unassembled WGS sequence"/>
</dbReference>
<dbReference type="InterPro" id="IPR012947">
    <property type="entry name" value="tRNA_SAD"/>
</dbReference>
<feature type="binding site" evidence="12">
    <location>
        <position position="735"/>
    </location>
    <ligand>
        <name>Zn(2+)</name>
        <dbReference type="ChEBI" id="CHEBI:29105"/>
    </ligand>
</feature>
<reference evidence="14 15" key="1">
    <citation type="submission" date="2016-02" db="EMBL/GenBank/DDBJ databases">
        <title>Discovery of a natural microsporidian pathogen with a broad tissue tropism in Caenorhabditis elegans.</title>
        <authorList>
            <person name="Luallen R.J."/>
            <person name="Reinke A.W."/>
            <person name="Tong L."/>
            <person name="Botts M.R."/>
            <person name="Felix M.-A."/>
            <person name="Troemel E.R."/>
        </authorList>
    </citation>
    <scope>NUCLEOTIDE SEQUENCE [LARGE SCALE GENOMIC DNA]</scope>
    <source>
        <strain evidence="14 15">JUm2807</strain>
    </source>
</reference>
<keyword evidence="6 12" id="KW-0862">Zinc</keyword>
<dbReference type="CDD" id="cd00673">
    <property type="entry name" value="AlaRS_core"/>
    <property type="match status" value="1"/>
</dbReference>
<dbReference type="EMBL" id="LTDL01000014">
    <property type="protein sequence ID" value="OAG31788.1"/>
    <property type="molecule type" value="Genomic_DNA"/>
</dbReference>
<dbReference type="InterPro" id="IPR018164">
    <property type="entry name" value="Ala-tRNA-synth_IIc_N"/>
</dbReference>
<keyword evidence="2 12" id="KW-0820">tRNA-binding</keyword>
<evidence type="ECO:0000256" key="6">
    <source>
        <dbReference type="ARBA" id="ARBA00022833"/>
    </source>
</evidence>
<dbReference type="NCBIfam" id="TIGR00344">
    <property type="entry name" value="alaS"/>
    <property type="match status" value="1"/>
</dbReference>
<dbReference type="Pfam" id="PF01411">
    <property type="entry name" value="tRNA-synt_2c"/>
    <property type="match status" value="1"/>
</dbReference>
<evidence type="ECO:0000256" key="4">
    <source>
        <dbReference type="ARBA" id="ARBA00022723"/>
    </source>
</evidence>
<dbReference type="GO" id="GO:0004813">
    <property type="term" value="F:alanine-tRNA ligase activity"/>
    <property type="evidence" value="ECO:0007669"/>
    <property type="project" value="UniProtKB-UniRule"/>
</dbReference>
<evidence type="ECO:0000256" key="12">
    <source>
        <dbReference type="HAMAP-Rule" id="MF_03133"/>
    </source>
</evidence>
<dbReference type="InterPro" id="IPR045864">
    <property type="entry name" value="aa-tRNA-synth_II/BPL/LPL"/>
</dbReference>
<evidence type="ECO:0000256" key="7">
    <source>
        <dbReference type="ARBA" id="ARBA00022840"/>
    </source>
</evidence>
<accession>A0A177EIT3</accession>
<dbReference type="SMART" id="SM00863">
    <property type="entry name" value="tRNA_SAD"/>
    <property type="match status" value="1"/>
</dbReference>